<dbReference type="InterPro" id="IPR011545">
    <property type="entry name" value="DEAD/DEAH_box_helicase_dom"/>
</dbReference>
<dbReference type="Pfam" id="PF00270">
    <property type="entry name" value="DEAD"/>
    <property type="match status" value="1"/>
</dbReference>
<dbReference type="EMBL" id="RRCH01000036">
    <property type="protein sequence ID" value="RRJ28490.1"/>
    <property type="molecule type" value="Genomic_DNA"/>
</dbReference>
<evidence type="ECO:0000256" key="2">
    <source>
        <dbReference type="ARBA" id="ARBA00022840"/>
    </source>
</evidence>
<keyword evidence="1" id="KW-0547">Nucleotide-binding</keyword>
<accession>A0A3P3R780</accession>
<dbReference type="InterPro" id="IPR017575">
    <property type="entry name" value="CRISPR-assoc_helicase_Cas3"/>
</dbReference>
<sequence>MTLDRLFDTQLRLAGAWMPGTTTAEYFPLPSEHVDAHQLEMCAALQSDATVLLNTNPTGGGKTLSWVAPIIRESITDVPSLVMATYPTTALIQDQQRTILNLFRRYYGTDKAPWVSERSYELNTRSDLNGEKEATEVLTNGSEAVPLTERVAAVSSGIGDESIKTQLRDIHDKAVDTLQSTGLPTVILTTPDTLTYMATNRFHDNDISRIVPELDAIVVDEFHLTTDRARRLLPLHLDVYNRLAGRYLDTFVFLSATPEPSYIERIKRAFNPTHVSNTVLDKAPNKQSARQILPEVQLGITSQPRFTSDRLLVNNVEALAAAHEPPGQLLIIVDSIREVEAVTEAFESETDLSVGRVYGWKKKGRQQAIEKSDVVVGNSAVEVGVDFDRVNRLICTGYEPSSTLQRIGRMRYRSQFNDYRALLITTPAVQEYLVTMTDGDTLARSTFDDALHNVNNAVTNRPYYDVLCGAYPRYLWEHTDRSLDEQYALKDAAYRTTAFDHFGPDFEQFFDQQMTEPAFWALADQLVSESPTADIFERLHSYRSSSLGCLVIDVNDSEERLKMSSLYHVMRHREGEVIPCDDLLNRFETVIGRQPSSEERSFFTQHINYAAAGFVATGRCETPRDYYLNDFGFLHRMEKRAKSGNLHRAIGTIDDPEVKTSPGVIGTEHIDIGDTGVLAQFVRDDVERARARFGLGPYAAVIPTPQSGTLLLWDDAIKAHAQLVAQKR</sequence>
<dbReference type="PANTHER" id="PTHR47957:SF3">
    <property type="entry name" value="ATP-DEPENDENT HELICASE HRQ1"/>
    <property type="match status" value="1"/>
</dbReference>
<evidence type="ECO:0000259" key="3">
    <source>
        <dbReference type="PROSITE" id="PS51192"/>
    </source>
</evidence>
<dbReference type="GO" id="GO:0006289">
    <property type="term" value="P:nucleotide-excision repair"/>
    <property type="evidence" value="ECO:0007669"/>
    <property type="project" value="TreeGrafter"/>
</dbReference>
<feature type="domain" description="Helicase ATP-binding" evidence="3">
    <location>
        <begin position="43"/>
        <end position="276"/>
    </location>
</feature>
<protein>
    <submittedName>
        <fullName evidence="4">Type I-D CRISPR-associated helicase Cas3</fullName>
    </submittedName>
</protein>
<dbReference type="InterPro" id="IPR027417">
    <property type="entry name" value="P-loop_NTPase"/>
</dbReference>
<dbReference type="SMART" id="SM00487">
    <property type="entry name" value="DEXDc"/>
    <property type="match status" value="1"/>
</dbReference>
<dbReference type="PANTHER" id="PTHR47957">
    <property type="entry name" value="ATP-DEPENDENT HELICASE HRQ1"/>
    <property type="match status" value="1"/>
</dbReference>
<dbReference type="InterPro" id="IPR014001">
    <property type="entry name" value="Helicase_ATP-bd"/>
</dbReference>
<dbReference type="NCBIfam" id="TIGR03158">
    <property type="entry name" value="cas3_cyano"/>
    <property type="match status" value="1"/>
</dbReference>
<comment type="caution">
    <text evidence="4">The sequence shown here is derived from an EMBL/GenBank/DDBJ whole genome shotgun (WGS) entry which is preliminary data.</text>
</comment>
<name>A0A3P3R780_9EURY</name>
<dbReference type="Gene3D" id="3.40.50.300">
    <property type="entry name" value="P-loop containing nucleotide triphosphate hydrolases"/>
    <property type="match status" value="2"/>
</dbReference>
<evidence type="ECO:0000256" key="1">
    <source>
        <dbReference type="ARBA" id="ARBA00022741"/>
    </source>
</evidence>
<keyword evidence="5" id="KW-1185">Reference proteome</keyword>
<organism evidence="4 5">
    <name type="scientific">Halocatena pleomorpha</name>
    <dbReference type="NCBI Taxonomy" id="1785090"/>
    <lineage>
        <taxon>Archaea</taxon>
        <taxon>Methanobacteriati</taxon>
        <taxon>Methanobacteriota</taxon>
        <taxon>Stenosarchaea group</taxon>
        <taxon>Halobacteria</taxon>
        <taxon>Halobacteriales</taxon>
        <taxon>Natronomonadaceae</taxon>
        <taxon>Halocatena</taxon>
    </lineage>
</organism>
<dbReference type="GO" id="GO:0003676">
    <property type="term" value="F:nucleic acid binding"/>
    <property type="evidence" value="ECO:0007669"/>
    <property type="project" value="InterPro"/>
</dbReference>
<dbReference type="GO" id="GO:0036297">
    <property type="term" value="P:interstrand cross-link repair"/>
    <property type="evidence" value="ECO:0007669"/>
    <property type="project" value="TreeGrafter"/>
</dbReference>
<dbReference type="InterPro" id="IPR001650">
    <property type="entry name" value="Helicase_C-like"/>
</dbReference>
<dbReference type="AlphaFoldDB" id="A0A3P3R780"/>
<evidence type="ECO:0000313" key="5">
    <source>
        <dbReference type="Proteomes" id="UP000282322"/>
    </source>
</evidence>
<dbReference type="GO" id="GO:0043138">
    <property type="term" value="F:3'-5' DNA helicase activity"/>
    <property type="evidence" value="ECO:0007669"/>
    <property type="project" value="TreeGrafter"/>
</dbReference>
<dbReference type="Pfam" id="PF00271">
    <property type="entry name" value="Helicase_C"/>
    <property type="match status" value="1"/>
</dbReference>
<evidence type="ECO:0000313" key="4">
    <source>
        <dbReference type="EMBL" id="RRJ28490.1"/>
    </source>
</evidence>
<dbReference type="Proteomes" id="UP000282322">
    <property type="component" value="Unassembled WGS sequence"/>
</dbReference>
<dbReference type="OrthoDB" id="36796at2157"/>
<reference evidence="4 5" key="1">
    <citation type="submission" date="2018-11" db="EMBL/GenBank/DDBJ databases">
        <title>Taxonoimc description of Halomarina strain SPP-AMP-1.</title>
        <authorList>
            <person name="Pal Y."/>
            <person name="Srinivasana K."/>
            <person name="Verma A."/>
            <person name="Kumar P."/>
        </authorList>
    </citation>
    <scope>NUCLEOTIDE SEQUENCE [LARGE SCALE GENOMIC DNA]</scope>
    <source>
        <strain evidence="4 5">SPP-AMP-1</strain>
    </source>
</reference>
<gene>
    <name evidence="4" type="primary">cas3</name>
    <name evidence="4" type="ORF">EIK79_15450</name>
</gene>
<dbReference type="SUPFAM" id="SSF52540">
    <property type="entry name" value="P-loop containing nucleoside triphosphate hydrolases"/>
    <property type="match status" value="1"/>
</dbReference>
<dbReference type="PROSITE" id="PS51192">
    <property type="entry name" value="HELICASE_ATP_BIND_1"/>
    <property type="match status" value="1"/>
</dbReference>
<dbReference type="RefSeq" id="WP_124956287.1">
    <property type="nucleotide sequence ID" value="NZ_RRCH01000036.1"/>
</dbReference>
<keyword evidence="2" id="KW-0067">ATP-binding</keyword>
<dbReference type="GO" id="GO:0005524">
    <property type="term" value="F:ATP binding"/>
    <property type="evidence" value="ECO:0007669"/>
    <property type="project" value="UniProtKB-KW"/>
</dbReference>
<proteinExistence type="predicted"/>